<reference evidence="2 3" key="1">
    <citation type="submission" date="2019-02" db="EMBL/GenBank/DDBJ databases">
        <title>Deep-cultivation of Planctomycetes and their phenomic and genomic characterization uncovers novel biology.</title>
        <authorList>
            <person name="Wiegand S."/>
            <person name="Jogler M."/>
            <person name="Boedeker C."/>
            <person name="Pinto D."/>
            <person name="Vollmers J."/>
            <person name="Rivas-Marin E."/>
            <person name="Kohn T."/>
            <person name="Peeters S.H."/>
            <person name="Heuer A."/>
            <person name="Rast P."/>
            <person name="Oberbeckmann S."/>
            <person name="Bunk B."/>
            <person name="Jeske O."/>
            <person name="Meyerdierks A."/>
            <person name="Storesund J.E."/>
            <person name="Kallscheuer N."/>
            <person name="Luecker S."/>
            <person name="Lage O.M."/>
            <person name="Pohl T."/>
            <person name="Merkel B.J."/>
            <person name="Hornburger P."/>
            <person name="Mueller R.-W."/>
            <person name="Bruemmer F."/>
            <person name="Labrenz M."/>
            <person name="Spormann A.M."/>
            <person name="Op Den Camp H."/>
            <person name="Overmann J."/>
            <person name="Amann R."/>
            <person name="Jetten M.S.M."/>
            <person name="Mascher T."/>
            <person name="Medema M.H."/>
            <person name="Devos D.P."/>
            <person name="Kaster A.-K."/>
            <person name="Ovreas L."/>
            <person name="Rohde M."/>
            <person name="Galperin M.Y."/>
            <person name="Jogler C."/>
        </authorList>
    </citation>
    <scope>NUCLEOTIDE SEQUENCE [LARGE SCALE GENOMIC DNA]</scope>
    <source>
        <strain evidence="2 3">KOR42</strain>
    </source>
</reference>
<keyword evidence="3" id="KW-1185">Reference proteome</keyword>
<accession>A0A5C5WIH7</accession>
<feature type="compositionally biased region" description="Basic and acidic residues" evidence="1">
    <location>
        <begin position="71"/>
        <end position="84"/>
    </location>
</feature>
<dbReference type="AlphaFoldDB" id="A0A5C5WIH7"/>
<gene>
    <name evidence="2" type="ORF">KOR42_38840</name>
</gene>
<sequence length="503" mass="57380">MGVPELSRRRNRVVFIALAMVSVGCSDSPSPHELIRSAPETAVVTTRSSVSKDNETASNEGAETLESDEIVDSRPEPVFRPDDDRRFVDPQVLQNADIDVYESKRLRLYTDVDANIARNIPPLIDLVYERLVEDFGPLPPARDEKEFQISGYLIAERDRFLASGLLPEEFAGFQHGQHFGQEFWMYDQELDYYRRHLAIHEATHCFMMRVPGIHPPLWYLEGIADFYGTHRFNERGHVEFGVMPDSPEEFLGFGRIDMIREEVEAGKRLSVVEVSELGEVEFSKSRSTPYAWSWALCKFLDSHPRYQKRFRLLRDHLVGPDFVRIADQQFAPDLWLLEAEWEEFCRTIDFGWEFETNAFVMSDEAPVDLPERATFSIAANQGWTWTGYRLQAGETVHVTAEGQAVLNTTPVDWVSEPQGITIEYANGFPVGRLMAAVLIDPAYVDETNRQRMEVIDIGSSRTIKSEFGGLLMFQVNDFGNNRSNNVGEYNLILEAVEDSSVTP</sequence>
<evidence type="ECO:0008006" key="4">
    <source>
        <dbReference type="Google" id="ProtNLM"/>
    </source>
</evidence>
<organism evidence="2 3">
    <name type="scientific">Thalassoglobus neptunius</name>
    <dbReference type="NCBI Taxonomy" id="1938619"/>
    <lineage>
        <taxon>Bacteria</taxon>
        <taxon>Pseudomonadati</taxon>
        <taxon>Planctomycetota</taxon>
        <taxon>Planctomycetia</taxon>
        <taxon>Planctomycetales</taxon>
        <taxon>Planctomycetaceae</taxon>
        <taxon>Thalassoglobus</taxon>
    </lineage>
</organism>
<proteinExistence type="predicted"/>
<dbReference type="EMBL" id="SIHI01000018">
    <property type="protein sequence ID" value="TWT49811.1"/>
    <property type="molecule type" value="Genomic_DNA"/>
</dbReference>
<dbReference type="Gene3D" id="2.60.120.430">
    <property type="entry name" value="Galactose-binding lectin"/>
    <property type="match status" value="1"/>
</dbReference>
<name>A0A5C5WIH7_9PLAN</name>
<evidence type="ECO:0000256" key="1">
    <source>
        <dbReference type="SAM" id="MobiDB-lite"/>
    </source>
</evidence>
<feature type="region of interest" description="Disordered" evidence="1">
    <location>
        <begin position="46"/>
        <end position="84"/>
    </location>
</feature>
<dbReference type="OrthoDB" id="247580at2"/>
<evidence type="ECO:0000313" key="2">
    <source>
        <dbReference type="EMBL" id="TWT49811.1"/>
    </source>
</evidence>
<protein>
    <recommendedName>
        <fullName evidence="4">DUF1570 domain-containing protein</fullName>
    </recommendedName>
</protein>
<evidence type="ECO:0000313" key="3">
    <source>
        <dbReference type="Proteomes" id="UP000317243"/>
    </source>
</evidence>
<comment type="caution">
    <text evidence="2">The sequence shown here is derived from an EMBL/GenBank/DDBJ whole genome shotgun (WGS) entry which is preliminary data.</text>
</comment>
<dbReference type="RefSeq" id="WP_146511301.1">
    <property type="nucleotide sequence ID" value="NZ_SIHI01000018.1"/>
</dbReference>
<dbReference type="Proteomes" id="UP000317243">
    <property type="component" value="Unassembled WGS sequence"/>
</dbReference>